<accession>A0A3N5DM84</accession>
<dbReference type="Proteomes" id="UP000275232">
    <property type="component" value="Unassembled WGS sequence"/>
</dbReference>
<dbReference type="Gene3D" id="3.40.50.300">
    <property type="entry name" value="P-loop containing nucleotide triphosphate hydrolases"/>
    <property type="match status" value="1"/>
</dbReference>
<dbReference type="InterPro" id="IPR052736">
    <property type="entry name" value="Stf3_sulfotransferase"/>
</dbReference>
<proteinExistence type="predicted"/>
<dbReference type="AlphaFoldDB" id="A0A3N5DM84"/>
<dbReference type="PANTHER" id="PTHR36451">
    <property type="entry name" value="PAPS-DEPENDENT SULFOTRANSFERASE STF3"/>
    <property type="match status" value="1"/>
</dbReference>
<dbReference type="GO" id="GO:0016740">
    <property type="term" value="F:transferase activity"/>
    <property type="evidence" value="ECO:0007669"/>
    <property type="project" value="UniProtKB-KW"/>
</dbReference>
<evidence type="ECO:0000313" key="1">
    <source>
        <dbReference type="EMBL" id="RPF72802.1"/>
    </source>
</evidence>
<comment type="caution">
    <text evidence="1">The sequence shown here is derived from an EMBL/GenBank/DDBJ whole genome shotgun (WGS) entry which is preliminary data.</text>
</comment>
<dbReference type="OrthoDB" id="9777890at2"/>
<keyword evidence="1" id="KW-0808">Transferase</keyword>
<protein>
    <submittedName>
        <fullName evidence="1">Sulfotransferase</fullName>
    </submittedName>
</protein>
<organism evidence="1 2">
    <name type="scientific">Aurantiacibacter spongiae</name>
    <dbReference type="NCBI Taxonomy" id="2488860"/>
    <lineage>
        <taxon>Bacteria</taxon>
        <taxon>Pseudomonadati</taxon>
        <taxon>Pseudomonadota</taxon>
        <taxon>Alphaproteobacteria</taxon>
        <taxon>Sphingomonadales</taxon>
        <taxon>Erythrobacteraceae</taxon>
        <taxon>Aurantiacibacter</taxon>
    </lineage>
</organism>
<keyword evidence="2" id="KW-1185">Reference proteome</keyword>
<dbReference type="InterPro" id="IPR027417">
    <property type="entry name" value="P-loop_NTPase"/>
</dbReference>
<dbReference type="Pfam" id="PF13469">
    <property type="entry name" value="Sulfotransfer_3"/>
    <property type="match status" value="1"/>
</dbReference>
<name>A0A3N5DM84_9SPHN</name>
<reference evidence="1 2" key="1">
    <citation type="submission" date="2018-11" db="EMBL/GenBank/DDBJ databases">
        <title>Erythrobacter spongiae sp. nov., isolated from a marine sponge.</title>
        <authorList>
            <person name="Zhuang L."/>
            <person name="Luo L."/>
        </authorList>
    </citation>
    <scope>NUCLEOTIDE SEQUENCE [LARGE SCALE GENOMIC DNA]</scope>
    <source>
        <strain evidence="1 2">HN-E23</strain>
    </source>
</reference>
<gene>
    <name evidence="1" type="ORF">EG799_10175</name>
</gene>
<sequence length="407" mass="46371">MVNLLTKAGLKTGLLDEPVLDRDILMDRARRIAGSDDFGDPWFVGPLDKLLESLRGEALLHDAGSLVAMKQIEKVLVDRLWAEQWFAAHPEIEARPLRNPVVIVGPMRTGTTRLHRLLSADERFTHMRSFETISPVPRPGFEPGSHDPRVDLAKRIRTVANLSNPRTLSIHPTGPMEPEEELGLLVNSFWGMKHEAQWYVPTYGRWCEQEDAAPAYRQMARLLQLVGWSQQASSLKPWVLKTPQHMMDLPALLTVFPQARFIFTHRDPVQVVASSASLAWNQTCIYSDHADPAKVGKEWLRKVSVQVERMREGRELVPADRRIDVHFEDVDADWRAAMRRIYDFLDLDIERAWPAMETYVARAAALKRKPHRYSLAEFGLTQRQVTSELADYIAAYGVSRERNAATG</sequence>
<dbReference type="PANTHER" id="PTHR36451:SF1">
    <property type="entry name" value="OMEGA-HYDROXY-BETA-DIHYDROMENAQUINONE-9 SULFOTRANSFERASE STF3"/>
    <property type="match status" value="1"/>
</dbReference>
<dbReference type="EMBL" id="RPFZ01000001">
    <property type="protein sequence ID" value="RPF72802.1"/>
    <property type="molecule type" value="Genomic_DNA"/>
</dbReference>
<dbReference type="SUPFAM" id="SSF52540">
    <property type="entry name" value="P-loop containing nucleoside triphosphate hydrolases"/>
    <property type="match status" value="1"/>
</dbReference>
<evidence type="ECO:0000313" key="2">
    <source>
        <dbReference type="Proteomes" id="UP000275232"/>
    </source>
</evidence>